<comment type="caution">
    <text evidence="1">The sequence shown here is derived from an EMBL/GenBank/DDBJ whole genome shotgun (WGS) entry which is preliminary data.</text>
</comment>
<gene>
    <name evidence="1" type="ORF">GCM10007158_03400</name>
</gene>
<evidence type="ECO:0000313" key="2">
    <source>
        <dbReference type="Proteomes" id="UP000647585"/>
    </source>
</evidence>
<name>A0ABQ2WAP6_9GAMM</name>
<accession>A0ABQ2WAP6</accession>
<dbReference type="EMBL" id="BMXO01000001">
    <property type="protein sequence ID" value="GGW45963.1"/>
    <property type="molecule type" value="Genomic_DNA"/>
</dbReference>
<organism evidence="1 2">
    <name type="scientific">Halomonas johnsoniae</name>
    <dbReference type="NCBI Taxonomy" id="502832"/>
    <lineage>
        <taxon>Bacteria</taxon>
        <taxon>Pseudomonadati</taxon>
        <taxon>Pseudomonadota</taxon>
        <taxon>Gammaproteobacteria</taxon>
        <taxon>Oceanospirillales</taxon>
        <taxon>Halomonadaceae</taxon>
        <taxon>Halomonas</taxon>
    </lineage>
</organism>
<evidence type="ECO:0000313" key="1">
    <source>
        <dbReference type="EMBL" id="GGW45963.1"/>
    </source>
</evidence>
<dbReference type="Proteomes" id="UP000647585">
    <property type="component" value="Unassembled WGS sequence"/>
</dbReference>
<reference evidence="2" key="1">
    <citation type="journal article" date="2019" name="Int. J. Syst. Evol. Microbiol.">
        <title>The Global Catalogue of Microorganisms (GCM) 10K type strain sequencing project: providing services to taxonomists for standard genome sequencing and annotation.</title>
        <authorList>
            <consortium name="The Broad Institute Genomics Platform"/>
            <consortium name="The Broad Institute Genome Sequencing Center for Infectious Disease"/>
            <person name="Wu L."/>
            <person name="Ma J."/>
        </authorList>
    </citation>
    <scope>NUCLEOTIDE SEQUENCE [LARGE SCALE GENOMIC DNA]</scope>
    <source>
        <strain evidence="2">KCTC 22157</strain>
    </source>
</reference>
<sequence length="225" mass="25160">MELVQASTHLLDSSPLKGISRGLIYYVHTGRNAWHSTWVTQYANGCMHTTFESAKEYAEKRRTRGTVFYIKQLPCLIFRSQNTCVLVTEINNRNPLSGYSPDATTDDVAYGLNKIEGALNNYLKIGAPINGVVMSFLPNSRFWNVRPSPRDSVIILASNNPAMPVEKVPSDSLLAYKSYSIGGNYYLGWSGIESEIKRLAVLQLYRKAKPKKSSKKDAQKTRASS</sequence>
<dbReference type="RefSeq" id="WP_139525302.1">
    <property type="nucleotide sequence ID" value="NZ_BMXO01000001.1"/>
</dbReference>
<proteinExistence type="predicted"/>
<protein>
    <submittedName>
        <fullName evidence="1">Uncharacterized protein</fullName>
    </submittedName>
</protein>
<keyword evidence="2" id="KW-1185">Reference proteome</keyword>